<keyword evidence="6" id="KW-0227">DNA damage</keyword>
<evidence type="ECO:0000256" key="7">
    <source>
        <dbReference type="ARBA" id="ARBA00022801"/>
    </source>
</evidence>
<dbReference type="InterPro" id="IPR020563">
    <property type="entry name" value="X-over_junc_endoDNase_Mg_BS"/>
</dbReference>
<dbReference type="GO" id="GO:0006310">
    <property type="term" value="P:DNA recombination"/>
    <property type="evidence" value="ECO:0007669"/>
    <property type="project" value="UniProtKB-KW"/>
</dbReference>
<keyword evidence="4" id="KW-0479">Metal-binding</keyword>
<accession>A0A645EM26</accession>
<evidence type="ECO:0000256" key="2">
    <source>
        <dbReference type="ARBA" id="ARBA00022490"/>
    </source>
</evidence>
<evidence type="ECO:0000256" key="3">
    <source>
        <dbReference type="ARBA" id="ARBA00022722"/>
    </source>
</evidence>
<dbReference type="PANTHER" id="PTHR30194:SF3">
    <property type="entry name" value="CROSSOVER JUNCTION ENDODEOXYRIBONUCLEASE RUVC"/>
    <property type="match status" value="1"/>
</dbReference>
<gene>
    <name evidence="12" type="primary">ruvC_37</name>
    <name evidence="12" type="ORF">SDC9_149626</name>
</gene>
<dbReference type="InterPro" id="IPR036397">
    <property type="entry name" value="RNaseH_sf"/>
</dbReference>
<keyword evidence="2" id="KW-0963">Cytoplasm</keyword>
<evidence type="ECO:0000256" key="8">
    <source>
        <dbReference type="ARBA" id="ARBA00022842"/>
    </source>
</evidence>
<dbReference type="EMBL" id="VSSQ01048356">
    <property type="protein sequence ID" value="MPN02410.1"/>
    <property type="molecule type" value="Genomic_DNA"/>
</dbReference>
<dbReference type="Pfam" id="PF02075">
    <property type="entry name" value="RuvC"/>
    <property type="match status" value="1"/>
</dbReference>
<dbReference type="InterPro" id="IPR012337">
    <property type="entry name" value="RNaseH-like_sf"/>
</dbReference>
<keyword evidence="9" id="KW-0238">DNA-binding</keyword>
<dbReference type="PRINTS" id="PR00696">
    <property type="entry name" value="RSOLVASERUVC"/>
</dbReference>
<evidence type="ECO:0000256" key="9">
    <source>
        <dbReference type="ARBA" id="ARBA00023125"/>
    </source>
</evidence>
<dbReference type="SUPFAM" id="SSF53098">
    <property type="entry name" value="Ribonuclease H-like"/>
    <property type="match status" value="1"/>
</dbReference>
<proteinExistence type="inferred from homology"/>
<comment type="caution">
    <text evidence="12">The sequence shown here is derived from an EMBL/GenBank/DDBJ whole genome shotgun (WGS) entry which is preliminary data.</text>
</comment>
<dbReference type="GO" id="GO:0046872">
    <property type="term" value="F:metal ion binding"/>
    <property type="evidence" value="ECO:0007669"/>
    <property type="project" value="UniProtKB-KW"/>
</dbReference>
<keyword evidence="5" id="KW-0255">Endonuclease</keyword>
<dbReference type="EC" id="3.1.22.4" evidence="12"/>
<dbReference type="GO" id="GO:0008821">
    <property type="term" value="F:crossover junction DNA endonuclease activity"/>
    <property type="evidence" value="ECO:0007669"/>
    <property type="project" value="InterPro"/>
</dbReference>
<dbReference type="PROSITE" id="PS01321">
    <property type="entry name" value="RUVC"/>
    <property type="match status" value="1"/>
</dbReference>
<comment type="similarity">
    <text evidence="1">Belongs to the RuvC family.</text>
</comment>
<keyword evidence="10" id="KW-0233">DNA recombination</keyword>
<dbReference type="AlphaFoldDB" id="A0A645EM26"/>
<keyword evidence="11" id="KW-0234">DNA repair</keyword>
<organism evidence="12">
    <name type="scientific">bioreactor metagenome</name>
    <dbReference type="NCBI Taxonomy" id="1076179"/>
    <lineage>
        <taxon>unclassified sequences</taxon>
        <taxon>metagenomes</taxon>
        <taxon>ecological metagenomes</taxon>
    </lineage>
</organism>
<keyword evidence="8" id="KW-0460">Magnesium</keyword>
<evidence type="ECO:0000256" key="4">
    <source>
        <dbReference type="ARBA" id="ARBA00022723"/>
    </source>
</evidence>
<dbReference type="InterPro" id="IPR002176">
    <property type="entry name" value="X-over_junc_endoDNase_RuvC"/>
</dbReference>
<evidence type="ECO:0000313" key="12">
    <source>
        <dbReference type="EMBL" id="MPN02410.1"/>
    </source>
</evidence>
<evidence type="ECO:0000256" key="6">
    <source>
        <dbReference type="ARBA" id="ARBA00022763"/>
    </source>
</evidence>
<sequence>MVKTPSSLSLTKRLSLLYDGLKEKAGEYPPDIIAVEKLFFGRNITTAEMVWQARGVILLFSAQLGLEPYEIKPSEVKMAVCGYGAAEKGQVQGMVANLLGLEKNPTPDDAADALAVAIAGLSMSSFDRNILKGY</sequence>
<evidence type="ECO:0000256" key="11">
    <source>
        <dbReference type="ARBA" id="ARBA00023204"/>
    </source>
</evidence>
<protein>
    <submittedName>
        <fullName evidence="12">Crossover junction endodeoxyribonuclease RuvC</fullName>
        <ecNumber evidence="12">3.1.22.4</ecNumber>
    </submittedName>
</protein>
<keyword evidence="3" id="KW-0540">Nuclease</keyword>
<evidence type="ECO:0000256" key="5">
    <source>
        <dbReference type="ARBA" id="ARBA00022759"/>
    </source>
</evidence>
<keyword evidence="7 12" id="KW-0378">Hydrolase</keyword>
<evidence type="ECO:0000256" key="1">
    <source>
        <dbReference type="ARBA" id="ARBA00009518"/>
    </source>
</evidence>
<dbReference type="Gene3D" id="3.30.420.10">
    <property type="entry name" value="Ribonuclease H-like superfamily/Ribonuclease H"/>
    <property type="match status" value="1"/>
</dbReference>
<evidence type="ECO:0000256" key="10">
    <source>
        <dbReference type="ARBA" id="ARBA00023172"/>
    </source>
</evidence>
<dbReference type="HAMAP" id="MF_00034">
    <property type="entry name" value="RuvC"/>
    <property type="match status" value="1"/>
</dbReference>
<reference evidence="12" key="1">
    <citation type="submission" date="2019-08" db="EMBL/GenBank/DDBJ databases">
        <authorList>
            <person name="Kucharzyk K."/>
            <person name="Murdoch R.W."/>
            <person name="Higgins S."/>
            <person name="Loffler F."/>
        </authorList>
    </citation>
    <scope>NUCLEOTIDE SEQUENCE</scope>
</reference>
<dbReference type="CDD" id="cd16962">
    <property type="entry name" value="RuvC"/>
    <property type="match status" value="1"/>
</dbReference>
<dbReference type="GO" id="GO:0006281">
    <property type="term" value="P:DNA repair"/>
    <property type="evidence" value="ECO:0007669"/>
    <property type="project" value="UniProtKB-KW"/>
</dbReference>
<dbReference type="PANTHER" id="PTHR30194">
    <property type="entry name" value="CROSSOVER JUNCTION ENDODEOXYRIBONUCLEASE RUVC"/>
    <property type="match status" value="1"/>
</dbReference>
<dbReference type="GO" id="GO:0003677">
    <property type="term" value="F:DNA binding"/>
    <property type="evidence" value="ECO:0007669"/>
    <property type="project" value="UniProtKB-KW"/>
</dbReference>
<name>A0A645EM26_9ZZZZ</name>